<gene>
    <name evidence="6" type="primary">efeO</name>
    <name evidence="5" type="ORF">I6G29_08475</name>
    <name evidence="6" type="ORF">NCTC11997_01761</name>
</gene>
<dbReference type="Pfam" id="PF09375">
    <property type="entry name" value="Peptidase_M75"/>
    <property type="match status" value="1"/>
</dbReference>
<keyword evidence="3" id="KW-0732">Signal</keyword>
<evidence type="ECO:0000313" key="7">
    <source>
        <dbReference type="Proteomes" id="UP000254603"/>
    </source>
</evidence>
<dbReference type="EMBL" id="CP065725">
    <property type="protein sequence ID" value="QPT39212.1"/>
    <property type="molecule type" value="Genomic_DNA"/>
</dbReference>
<dbReference type="InterPro" id="IPR034981">
    <property type="entry name" value="Imelysin-like_EfeO/Algp7"/>
</dbReference>
<protein>
    <submittedName>
        <fullName evidence="5">EfeM/EfeO family lipoprotein</fullName>
    </submittedName>
    <submittedName>
        <fullName evidence="6">Iron uptake system component EfeO</fullName>
    </submittedName>
</protein>
<organism evidence="6 7">
    <name type="scientific">Oligella ureolytica</name>
    <dbReference type="NCBI Taxonomy" id="90244"/>
    <lineage>
        <taxon>Bacteria</taxon>
        <taxon>Pseudomonadati</taxon>
        <taxon>Pseudomonadota</taxon>
        <taxon>Betaproteobacteria</taxon>
        <taxon>Burkholderiales</taxon>
        <taxon>Alcaligenaceae</taxon>
        <taxon>Oligella</taxon>
    </lineage>
</organism>
<evidence type="ECO:0000313" key="8">
    <source>
        <dbReference type="Proteomes" id="UP000594903"/>
    </source>
</evidence>
<dbReference type="InterPro" id="IPR038352">
    <property type="entry name" value="Imelysin_sf"/>
</dbReference>
<dbReference type="EMBL" id="UGSB01000001">
    <property type="protein sequence ID" value="SUA55273.1"/>
    <property type="molecule type" value="Genomic_DNA"/>
</dbReference>
<evidence type="ECO:0000259" key="4">
    <source>
        <dbReference type="Pfam" id="PF09375"/>
    </source>
</evidence>
<proteinExistence type="inferred from homology"/>
<accession>A0A378XFI0</accession>
<dbReference type="Proteomes" id="UP000254603">
    <property type="component" value="Unassembled WGS sequence"/>
</dbReference>
<evidence type="ECO:0000256" key="2">
    <source>
        <dbReference type="ARBA" id="ARBA00005989"/>
    </source>
</evidence>
<dbReference type="AlphaFoldDB" id="A0A378XFI0"/>
<dbReference type="Gene3D" id="1.20.1420.20">
    <property type="entry name" value="M75 peptidase, HXXE motif"/>
    <property type="match status" value="1"/>
</dbReference>
<comment type="similarity">
    <text evidence="2">Belongs to the EfeM/EfeO family.</text>
</comment>
<dbReference type="OrthoDB" id="7348379at2"/>
<evidence type="ECO:0000313" key="6">
    <source>
        <dbReference type="EMBL" id="SUA55273.1"/>
    </source>
</evidence>
<dbReference type="CDD" id="cd14656">
    <property type="entry name" value="Imelysin-like_EfeO"/>
    <property type="match status" value="1"/>
</dbReference>
<evidence type="ECO:0000256" key="1">
    <source>
        <dbReference type="ARBA" id="ARBA00004196"/>
    </source>
</evidence>
<keyword evidence="8" id="KW-1185">Reference proteome</keyword>
<sequence>MKRKQLKQLSDVVKAVTMTLVVGGLLALMTPAQAVRAPVMNSGDIAAAKGDIPTPQKFMPAIEAYMQYMESSIAESIAALTMIVELAKAGDLDDAKAQYIKAHQAYERVRPALQSFGFIDKMVNSRADYFLDREANPGFKGYHRVEYDVFVLADVEKTVHDTQHLLHHLRDVNKRIAIETLEIAKLVQSGADFMEMILEKKLLGIENQYAGSDLADIQANLDGSQQVVTLLKPFIDEPVMANINALFERIQAIMDGYREGDGFKQFNQLKSADKARLYSLVTKQAQQLAELRALLDIEVYFKYKSE</sequence>
<dbReference type="PANTHER" id="PTHR39192:SF1">
    <property type="entry name" value="IRON UPTAKE SYSTEM COMPONENT EFEO"/>
    <property type="match status" value="1"/>
</dbReference>
<evidence type="ECO:0000313" key="5">
    <source>
        <dbReference type="EMBL" id="QPT39212.1"/>
    </source>
</evidence>
<feature type="domain" description="Imelysin-like" evidence="4">
    <location>
        <begin position="62"/>
        <end position="294"/>
    </location>
</feature>
<comment type="subcellular location">
    <subcellularLocation>
        <location evidence="1">Cell envelope</location>
    </subcellularLocation>
</comment>
<reference evidence="6 7" key="1">
    <citation type="submission" date="2018-06" db="EMBL/GenBank/DDBJ databases">
        <authorList>
            <consortium name="Pathogen Informatics"/>
            <person name="Doyle S."/>
        </authorList>
    </citation>
    <scope>NUCLEOTIDE SEQUENCE [LARGE SCALE GENOMIC DNA]</scope>
    <source>
        <strain evidence="6 7">NCTC11997</strain>
    </source>
</reference>
<reference evidence="5 8" key="2">
    <citation type="submission" date="2020-12" db="EMBL/GenBank/DDBJ databases">
        <title>FDA dAtabase for Regulatory Grade micrObial Sequences (FDA-ARGOS): Supporting development and validation of Infectious Disease Dx tests.</title>
        <authorList>
            <person name="Sproer C."/>
            <person name="Gronow S."/>
            <person name="Severitt S."/>
            <person name="Schroder I."/>
            <person name="Tallon L."/>
            <person name="Sadzewicz L."/>
            <person name="Zhao X."/>
            <person name="Boylan J."/>
            <person name="Ott S."/>
            <person name="Bowen H."/>
            <person name="Vavikolanu K."/>
            <person name="Mehta A."/>
            <person name="Aluvathingal J."/>
            <person name="Nadendla S."/>
            <person name="Lowell S."/>
            <person name="Myers T."/>
            <person name="Yan Y."/>
            <person name="Sichtig H."/>
        </authorList>
    </citation>
    <scope>NUCLEOTIDE SEQUENCE [LARGE SCALE GENOMIC DNA]</scope>
    <source>
        <strain evidence="5 8">FDAARGOS_872</strain>
    </source>
</reference>
<dbReference type="RefSeq" id="WP_018575471.1">
    <property type="nucleotide sequence ID" value="NZ_CP065725.1"/>
</dbReference>
<dbReference type="GO" id="GO:0030313">
    <property type="term" value="C:cell envelope"/>
    <property type="evidence" value="ECO:0007669"/>
    <property type="project" value="UniProtKB-SubCell"/>
</dbReference>
<dbReference type="Proteomes" id="UP000594903">
    <property type="component" value="Chromosome"/>
</dbReference>
<dbReference type="InterPro" id="IPR018976">
    <property type="entry name" value="Imelysin-like"/>
</dbReference>
<keyword evidence="5" id="KW-0449">Lipoprotein</keyword>
<name>A0A378XFI0_9BURK</name>
<dbReference type="InterPro" id="IPR050894">
    <property type="entry name" value="EfeM/EfeO_iron_uptake"/>
</dbReference>
<dbReference type="PANTHER" id="PTHR39192">
    <property type="entry name" value="IRON UPTAKE SYSTEM COMPONENT EFEO"/>
    <property type="match status" value="1"/>
</dbReference>
<evidence type="ECO:0000256" key="3">
    <source>
        <dbReference type="ARBA" id="ARBA00022729"/>
    </source>
</evidence>
<dbReference type="STRING" id="1122619.GCA_000373745_02285"/>